<name>A0A9N9EB69_9GLOM</name>
<accession>A0A9N9EB69</accession>
<feature type="compositionally biased region" description="Polar residues" evidence="1">
    <location>
        <begin position="171"/>
        <end position="193"/>
    </location>
</feature>
<proteinExistence type="predicted"/>
<sequence>MSLHLMDSNRTSGETAELLPTEANTETRLLKKFRMVEPVVTDIYLANFTSVDNQNISTTQTQSGDSSLSSSKCSVIPKIEATTIMGEKVERENKYSHSDFQPQDLITQTQQDSREKLSINETNQEMDLQSNATIESQPPMSYSNMLKKNIKKNKDKTSVIWANAVAHTIAKQRNNSPDSQSNTKSTQNNQSKNTIDKIRIINHNVQGFNNDIKLQEYLEYCYKEEIQIIIMTETKLPQSTASRKALSNSLYKIYTANNDVDLVVNREASLGVAISIVLSFRHILETLKQFQASQTEVAQFIQQAKATHLNLIVAGDFNSNINRPNQSRVASIITHLHQFGMISLLELHDITKPIWEQNMIKSQIDNIWMNLEIALAFEPFIVKQAAKDNIPFATTAPKVFHAHSFKATQLHRGLKVANKALANFQVSLSTTHARIYGTTDPTKLREYSKTKSKLGSCYTRLNTLLPTNIWTSKYHKLTETTTHPNHDHITE</sequence>
<gene>
    <name evidence="2" type="ORF">DERYTH_LOCUS11159</name>
</gene>
<dbReference type="OrthoDB" id="2342540at2759"/>
<keyword evidence="3" id="KW-1185">Reference proteome</keyword>
<dbReference type="EMBL" id="CAJVPY010006797">
    <property type="protein sequence ID" value="CAG8669502.1"/>
    <property type="molecule type" value="Genomic_DNA"/>
</dbReference>
<dbReference type="Proteomes" id="UP000789405">
    <property type="component" value="Unassembled WGS sequence"/>
</dbReference>
<dbReference type="InterPro" id="IPR036691">
    <property type="entry name" value="Endo/exonu/phosph_ase_sf"/>
</dbReference>
<feature type="region of interest" description="Disordered" evidence="1">
    <location>
        <begin position="171"/>
        <end position="195"/>
    </location>
</feature>
<protein>
    <submittedName>
        <fullName evidence="2">4906_t:CDS:1</fullName>
    </submittedName>
</protein>
<comment type="caution">
    <text evidence="2">The sequence shown here is derived from an EMBL/GenBank/DDBJ whole genome shotgun (WGS) entry which is preliminary data.</text>
</comment>
<evidence type="ECO:0000313" key="3">
    <source>
        <dbReference type="Proteomes" id="UP000789405"/>
    </source>
</evidence>
<dbReference type="AlphaFoldDB" id="A0A9N9EB69"/>
<reference evidence="2" key="1">
    <citation type="submission" date="2021-06" db="EMBL/GenBank/DDBJ databases">
        <authorList>
            <person name="Kallberg Y."/>
            <person name="Tangrot J."/>
            <person name="Rosling A."/>
        </authorList>
    </citation>
    <scope>NUCLEOTIDE SEQUENCE</scope>
    <source>
        <strain evidence="2">MA453B</strain>
    </source>
</reference>
<evidence type="ECO:0000256" key="1">
    <source>
        <dbReference type="SAM" id="MobiDB-lite"/>
    </source>
</evidence>
<dbReference type="SUPFAM" id="SSF56219">
    <property type="entry name" value="DNase I-like"/>
    <property type="match status" value="1"/>
</dbReference>
<dbReference type="Gene3D" id="3.60.10.10">
    <property type="entry name" value="Endonuclease/exonuclease/phosphatase"/>
    <property type="match status" value="1"/>
</dbReference>
<evidence type="ECO:0000313" key="2">
    <source>
        <dbReference type="EMBL" id="CAG8669502.1"/>
    </source>
</evidence>
<organism evidence="2 3">
    <name type="scientific">Dentiscutata erythropus</name>
    <dbReference type="NCBI Taxonomy" id="1348616"/>
    <lineage>
        <taxon>Eukaryota</taxon>
        <taxon>Fungi</taxon>
        <taxon>Fungi incertae sedis</taxon>
        <taxon>Mucoromycota</taxon>
        <taxon>Glomeromycotina</taxon>
        <taxon>Glomeromycetes</taxon>
        <taxon>Diversisporales</taxon>
        <taxon>Gigasporaceae</taxon>
        <taxon>Dentiscutata</taxon>
    </lineage>
</organism>